<comment type="subcellular location">
    <subcellularLocation>
        <location evidence="2">Nucleus</location>
    </subcellularLocation>
</comment>
<evidence type="ECO:0000256" key="1">
    <source>
        <dbReference type="ARBA" id="ARBA00000900"/>
    </source>
</evidence>
<evidence type="ECO:0000256" key="18">
    <source>
        <dbReference type="PROSITE-ProRule" id="PRU01256"/>
    </source>
</evidence>
<protein>
    <recommendedName>
        <fullName evidence="5">RING-type E3 ubiquitin transferase</fullName>
        <ecNumber evidence="5">2.3.2.27</ecNumber>
    </recommendedName>
    <alternativeName>
        <fullName evidence="15 16">RING-type E3 ubiquitin transferase RAD18</fullName>
    </alternativeName>
</protein>
<dbReference type="EMBL" id="ASPP01009594">
    <property type="protein sequence ID" value="ETO23932.1"/>
    <property type="molecule type" value="Genomic_DNA"/>
</dbReference>
<keyword evidence="7" id="KW-0479">Metal-binding</keyword>
<feature type="domain" description="UBZ4-type" evidence="21">
    <location>
        <begin position="203"/>
        <end position="230"/>
    </location>
</feature>
<dbReference type="EC" id="2.3.2.27" evidence="5"/>
<dbReference type="GO" id="GO:0006513">
    <property type="term" value="P:protein monoubiquitination"/>
    <property type="evidence" value="ECO:0007669"/>
    <property type="project" value="InterPro"/>
</dbReference>
<dbReference type="SMART" id="SM00184">
    <property type="entry name" value="RING"/>
    <property type="match status" value="1"/>
</dbReference>
<evidence type="ECO:0000256" key="5">
    <source>
        <dbReference type="ARBA" id="ARBA00012483"/>
    </source>
</evidence>
<dbReference type="GO" id="GO:0097505">
    <property type="term" value="C:Rad6-Rad18 complex"/>
    <property type="evidence" value="ECO:0007669"/>
    <property type="project" value="TreeGrafter"/>
</dbReference>
<evidence type="ECO:0000256" key="11">
    <source>
        <dbReference type="ARBA" id="ARBA00022833"/>
    </source>
</evidence>
<evidence type="ECO:0000256" key="10">
    <source>
        <dbReference type="ARBA" id="ARBA00022786"/>
    </source>
</evidence>
<evidence type="ECO:0000256" key="8">
    <source>
        <dbReference type="ARBA" id="ARBA00022763"/>
    </source>
</evidence>
<feature type="region of interest" description="Disordered" evidence="19">
    <location>
        <begin position="235"/>
        <end position="270"/>
    </location>
</feature>
<dbReference type="GO" id="GO:0008270">
    <property type="term" value="F:zinc ion binding"/>
    <property type="evidence" value="ECO:0007669"/>
    <property type="project" value="UniProtKB-KW"/>
</dbReference>
<gene>
    <name evidence="22" type="ORF">RFI_13228</name>
</gene>
<dbReference type="InterPro" id="IPR006642">
    <property type="entry name" value="Rad18_UBZ4"/>
</dbReference>
<accession>X6NF25</accession>
<feature type="compositionally biased region" description="Acidic residues" evidence="19">
    <location>
        <begin position="134"/>
        <end position="143"/>
    </location>
</feature>
<keyword evidence="13 18" id="KW-0234">DNA repair</keyword>
<dbReference type="InterPro" id="IPR039577">
    <property type="entry name" value="Rad18"/>
</dbReference>
<evidence type="ECO:0000259" key="20">
    <source>
        <dbReference type="PROSITE" id="PS50089"/>
    </source>
</evidence>
<keyword evidence="10" id="KW-0833">Ubl conjugation pathway</keyword>
<dbReference type="GO" id="GO:0005634">
    <property type="term" value="C:nucleus"/>
    <property type="evidence" value="ECO:0007669"/>
    <property type="project" value="UniProtKB-SubCell"/>
</dbReference>
<dbReference type="SUPFAM" id="SSF57850">
    <property type="entry name" value="RING/U-box"/>
    <property type="match status" value="1"/>
</dbReference>
<evidence type="ECO:0000256" key="17">
    <source>
        <dbReference type="PROSITE-ProRule" id="PRU00175"/>
    </source>
</evidence>
<dbReference type="InterPro" id="IPR001841">
    <property type="entry name" value="Znf_RING"/>
</dbReference>
<evidence type="ECO:0000256" key="6">
    <source>
        <dbReference type="ARBA" id="ARBA00022679"/>
    </source>
</evidence>
<dbReference type="GO" id="GO:0006301">
    <property type="term" value="P:DNA damage tolerance"/>
    <property type="evidence" value="ECO:0007669"/>
    <property type="project" value="InterPro"/>
</dbReference>
<sequence>MENVINVRELLENSSSDWCFSFLEDLLKCPICQELFQTAMILPCSHNFCSLCIRRYLLTESKCPICKHKVTSSQLLCNRVIDQIIVKHKNLESNSVSNANFDKVDQKRMKRTYVEMLAEHEKQKNETGAKEQKGEEEEEEEKEEMTIKHNSKRQKIIKSNGDETTGNGDCNESLPFKKPKLQKKKIEQSVKANVESKNCFKSQVLCPICQQKISNVFVNTHIDQCLIQNNGDSCKNKDPSASATKLIGTSQAPTQESSTSLPWSCRDNRQ</sequence>
<evidence type="ECO:0000259" key="21">
    <source>
        <dbReference type="PROSITE" id="PS51908"/>
    </source>
</evidence>
<keyword evidence="9 17" id="KW-0863">Zinc-finger</keyword>
<dbReference type="FunFam" id="3.30.40.10:FF:000172">
    <property type="entry name" value="E3 ubiquitin-protein ligase RAD18"/>
    <property type="match status" value="1"/>
</dbReference>
<organism evidence="22 23">
    <name type="scientific">Reticulomyxa filosa</name>
    <dbReference type="NCBI Taxonomy" id="46433"/>
    <lineage>
        <taxon>Eukaryota</taxon>
        <taxon>Sar</taxon>
        <taxon>Rhizaria</taxon>
        <taxon>Retaria</taxon>
        <taxon>Foraminifera</taxon>
        <taxon>Monothalamids</taxon>
        <taxon>Reticulomyxidae</taxon>
        <taxon>Reticulomyxa</taxon>
    </lineage>
</organism>
<dbReference type="InterPro" id="IPR013083">
    <property type="entry name" value="Znf_RING/FYVE/PHD"/>
</dbReference>
<keyword evidence="11" id="KW-0862">Zinc</keyword>
<dbReference type="Gene3D" id="3.30.40.10">
    <property type="entry name" value="Zinc/RING finger domain, C3HC4 (zinc finger)"/>
    <property type="match status" value="1"/>
</dbReference>
<comment type="catalytic activity">
    <reaction evidence="1">
        <text>S-ubiquitinyl-[E2 ubiquitin-conjugating enzyme]-L-cysteine + [acceptor protein]-L-lysine = [E2 ubiquitin-conjugating enzyme]-L-cysteine + N(6)-ubiquitinyl-[acceptor protein]-L-lysine.</text>
        <dbReference type="EC" id="2.3.2.27"/>
    </reaction>
</comment>
<evidence type="ECO:0000256" key="13">
    <source>
        <dbReference type="ARBA" id="ARBA00023204"/>
    </source>
</evidence>
<evidence type="ECO:0000313" key="22">
    <source>
        <dbReference type="EMBL" id="ETO23932.1"/>
    </source>
</evidence>
<evidence type="ECO:0000256" key="3">
    <source>
        <dbReference type="ARBA" id="ARBA00004906"/>
    </source>
</evidence>
<dbReference type="InterPro" id="IPR017907">
    <property type="entry name" value="Znf_RING_CS"/>
</dbReference>
<dbReference type="OrthoDB" id="9049620at2759"/>
<comment type="caution">
    <text evidence="22">The sequence shown here is derived from an EMBL/GenBank/DDBJ whole genome shotgun (WGS) entry which is preliminary data.</text>
</comment>
<dbReference type="AlphaFoldDB" id="X6NF25"/>
<proteinExistence type="inferred from homology"/>
<dbReference type="Pfam" id="PF13923">
    <property type="entry name" value="zf-C3HC4_2"/>
    <property type="match status" value="1"/>
</dbReference>
<dbReference type="PANTHER" id="PTHR14134">
    <property type="entry name" value="E3 UBIQUITIN-PROTEIN LIGASE RAD18"/>
    <property type="match status" value="1"/>
</dbReference>
<name>X6NF25_RETFI</name>
<feature type="region of interest" description="Disordered" evidence="19">
    <location>
        <begin position="119"/>
        <end position="176"/>
    </location>
</feature>
<dbReference type="GO" id="GO:0061630">
    <property type="term" value="F:ubiquitin protein ligase activity"/>
    <property type="evidence" value="ECO:0007669"/>
    <property type="project" value="UniProtKB-EC"/>
</dbReference>
<dbReference type="Gene3D" id="3.30.160.60">
    <property type="entry name" value="Classic Zinc Finger"/>
    <property type="match status" value="1"/>
</dbReference>
<keyword evidence="12" id="KW-0238">DNA-binding</keyword>
<keyword evidence="14" id="KW-0539">Nucleus</keyword>
<evidence type="ECO:0000256" key="12">
    <source>
        <dbReference type="ARBA" id="ARBA00023125"/>
    </source>
</evidence>
<evidence type="ECO:0000256" key="16">
    <source>
        <dbReference type="ARBA" id="ARBA00082369"/>
    </source>
</evidence>
<dbReference type="PANTHER" id="PTHR14134:SF2">
    <property type="entry name" value="E3 UBIQUITIN-PROTEIN LIGASE RAD18"/>
    <property type="match status" value="1"/>
</dbReference>
<evidence type="ECO:0000256" key="19">
    <source>
        <dbReference type="SAM" id="MobiDB-lite"/>
    </source>
</evidence>
<feature type="compositionally biased region" description="Polar residues" evidence="19">
    <location>
        <begin position="235"/>
        <end position="262"/>
    </location>
</feature>
<dbReference type="GO" id="GO:0006281">
    <property type="term" value="P:DNA repair"/>
    <property type="evidence" value="ECO:0007669"/>
    <property type="project" value="UniProtKB-KW"/>
</dbReference>
<evidence type="ECO:0000256" key="14">
    <source>
        <dbReference type="ARBA" id="ARBA00023242"/>
    </source>
</evidence>
<comment type="similarity">
    <text evidence="4">Belongs to the RAD18 family.</text>
</comment>
<comment type="pathway">
    <text evidence="3">Protein modification; protein ubiquitination.</text>
</comment>
<evidence type="ECO:0000256" key="2">
    <source>
        <dbReference type="ARBA" id="ARBA00004123"/>
    </source>
</evidence>
<evidence type="ECO:0000313" key="23">
    <source>
        <dbReference type="Proteomes" id="UP000023152"/>
    </source>
</evidence>
<dbReference type="PROSITE" id="PS00518">
    <property type="entry name" value="ZF_RING_1"/>
    <property type="match status" value="1"/>
</dbReference>
<dbReference type="PROSITE" id="PS51908">
    <property type="entry name" value="ZF_UBZ4"/>
    <property type="match status" value="1"/>
</dbReference>
<dbReference type="PROSITE" id="PS50089">
    <property type="entry name" value="ZF_RING_2"/>
    <property type="match status" value="1"/>
</dbReference>
<evidence type="ECO:0000256" key="15">
    <source>
        <dbReference type="ARBA" id="ARBA00031783"/>
    </source>
</evidence>
<dbReference type="Proteomes" id="UP000023152">
    <property type="component" value="Unassembled WGS sequence"/>
</dbReference>
<reference evidence="22 23" key="1">
    <citation type="journal article" date="2013" name="Curr. Biol.">
        <title>The Genome of the Foraminiferan Reticulomyxa filosa.</title>
        <authorList>
            <person name="Glockner G."/>
            <person name="Hulsmann N."/>
            <person name="Schleicher M."/>
            <person name="Noegel A.A."/>
            <person name="Eichinger L."/>
            <person name="Gallinger C."/>
            <person name="Pawlowski J."/>
            <person name="Sierra R."/>
            <person name="Euteneuer U."/>
            <person name="Pillet L."/>
            <person name="Moustafa A."/>
            <person name="Platzer M."/>
            <person name="Groth M."/>
            <person name="Szafranski K."/>
            <person name="Schliwa M."/>
        </authorList>
    </citation>
    <scope>NUCLEOTIDE SEQUENCE [LARGE SCALE GENOMIC DNA]</scope>
</reference>
<feature type="compositionally biased region" description="Basic and acidic residues" evidence="19">
    <location>
        <begin position="119"/>
        <end position="133"/>
    </location>
</feature>
<evidence type="ECO:0000256" key="9">
    <source>
        <dbReference type="ARBA" id="ARBA00022771"/>
    </source>
</evidence>
<dbReference type="GO" id="GO:0003697">
    <property type="term" value="F:single-stranded DNA binding"/>
    <property type="evidence" value="ECO:0007669"/>
    <property type="project" value="InterPro"/>
</dbReference>
<evidence type="ECO:0000256" key="7">
    <source>
        <dbReference type="ARBA" id="ARBA00022723"/>
    </source>
</evidence>
<keyword evidence="23" id="KW-1185">Reference proteome</keyword>
<keyword evidence="8 18" id="KW-0227">DNA damage</keyword>
<feature type="domain" description="RING-type" evidence="20">
    <location>
        <begin position="29"/>
        <end position="67"/>
    </location>
</feature>
<evidence type="ECO:0000256" key="4">
    <source>
        <dbReference type="ARBA" id="ARBA00009506"/>
    </source>
</evidence>
<keyword evidence="6" id="KW-0808">Transferase</keyword>
<dbReference type="SMART" id="SM00734">
    <property type="entry name" value="ZnF_Rad18"/>
    <property type="match status" value="1"/>
</dbReference>